<dbReference type="Proteomes" id="UP001603857">
    <property type="component" value="Unassembled WGS sequence"/>
</dbReference>
<dbReference type="EMBL" id="JBGMDY010000007">
    <property type="protein sequence ID" value="KAL2327448.1"/>
    <property type="molecule type" value="Genomic_DNA"/>
</dbReference>
<name>A0ABD1LV83_9FABA</name>
<evidence type="ECO:0000313" key="1">
    <source>
        <dbReference type="EMBL" id="KAL2327448.1"/>
    </source>
</evidence>
<sequence>MGPTKEQHILWDGRQHVPCGDTVRGSEKPHSGNGIVWQVVGPSRKWWKEEKLAKKKKKKVDIDNDEDEDDAYKSFYRNHSKEDGRVWGERNMEKMRLTWLRLGDRRHKKGRADAIQIWEEIQNGCFGNSDRNKKGHLMIAFKSILMRELMFWAASPSEIRALLDLYLE</sequence>
<comment type="caution">
    <text evidence="1">The sequence shown here is derived from an EMBL/GenBank/DDBJ whole genome shotgun (WGS) entry which is preliminary data.</text>
</comment>
<protein>
    <submittedName>
        <fullName evidence="1">Uncharacterized protein</fullName>
    </submittedName>
</protein>
<evidence type="ECO:0000313" key="2">
    <source>
        <dbReference type="Proteomes" id="UP001603857"/>
    </source>
</evidence>
<proteinExistence type="predicted"/>
<accession>A0ABD1LV83</accession>
<keyword evidence="2" id="KW-1185">Reference proteome</keyword>
<organism evidence="1 2">
    <name type="scientific">Flemingia macrophylla</name>
    <dbReference type="NCBI Taxonomy" id="520843"/>
    <lineage>
        <taxon>Eukaryota</taxon>
        <taxon>Viridiplantae</taxon>
        <taxon>Streptophyta</taxon>
        <taxon>Embryophyta</taxon>
        <taxon>Tracheophyta</taxon>
        <taxon>Spermatophyta</taxon>
        <taxon>Magnoliopsida</taxon>
        <taxon>eudicotyledons</taxon>
        <taxon>Gunneridae</taxon>
        <taxon>Pentapetalae</taxon>
        <taxon>rosids</taxon>
        <taxon>fabids</taxon>
        <taxon>Fabales</taxon>
        <taxon>Fabaceae</taxon>
        <taxon>Papilionoideae</taxon>
        <taxon>50 kb inversion clade</taxon>
        <taxon>NPAAA clade</taxon>
        <taxon>indigoferoid/millettioid clade</taxon>
        <taxon>Phaseoleae</taxon>
        <taxon>Flemingia</taxon>
    </lineage>
</organism>
<dbReference type="AlphaFoldDB" id="A0ABD1LV83"/>
<reference evidence="1 2" key="1">
    <citation type="submission" date="2024-08" db="EMBL/GenBank/DDBJ databases">
        <title>Insights into the chromosomal genome structure of Flemingia macrophylla.</title>
        <authorList>
            <person name="Ding Y."/>
            <person name="Zhao Y."/>
            <person name="Bi W."/>
            <person name="Wu M."/>
            <person name="Zhao G."/>
            <person name="Gong Y."/>
            <person name="Li W."/>
            <person name="Zhang P."/>
        </authorList>
    </citation>
    <scope>NUCLEOTIDE SEQUENCE [LARGE SCALE GENOMIC DNA]</scope>
    <source>
        <strain evidence="1">DYQJB</strain>
        <tissue evidence="1">Leaf</tissue>
    </source>
</reference>
<gene>
    <name evidence="1" type="ORF">Fmac_020875</name>
</gene>